<feature type="region of interest" description="Disordered" evidence="8">
    <location>
        <begin position="381"/>
        <end position="413"/>
    </location>
</feature>
<dbReference type="Proteomes" id="UP000238479">
    <property type="component" value="Chromosome 6"/>
</dbReference>
<gene>
    <name evidence="10" type="ORF">RchiOBHm_Chr6g0262421</name>
</gene>
<dbReference type="GO" id="GO:0005634">
    <property type="term" value="C:nucleus"/>
    <property type="evidence" value="ECO:0007669"/>
    <property type="project" value="TreeGrafter"/>
</dbReference>
<dbReference type="EMBL" id="PDCK01000044">
    <property type="protein sequence ID" value="PRQ23533.1"/>
    <property type="molecule type" value="Genomic_DNA"/>
</dbReference>
<evidence type="ECO:0000313" key="10">
    <source>
        <dbReference type="EMBL" id="PRQ23533.1"/>
    </source>
</evidence>
<evidence type="ECO:0000256" key="8">
    <source>
        <dbReference type="SAM" id="MobiDB-lite"/>
    </source>
</evidence>
<sequence length="492" mass="54690">MPTPPEALEQAQHREVSPPLNHICDICHKGFRSGQALGGHKSMHFRESEAIITSATTSTSDPICCLVCGKNFLSKKSLFRHLRSHTGNLSPRAGYNSGNSSSTVSDEPTFDDGKCDGVDSGSRFDLSKTLPAGWSITRRRKRNALGTSASDCSGSDETAGNSGLDLSPKLELVTVDPKLEAEEFSGLVMLAQVCAEEASRRNLINNNQVYQNGQIEIRYVAIECKRRRLNDGYERRWSAADHYGYNCNDIDSDFRCKLCNKTFTSYQALGGHMSSHYRLKINSKDHDHAQFNFEQHNEQHSLLPQVVSTYSCNVCDKTFSGYQALGAHILSHCKDVNDNNTHNSAHNRVIKDNNVPEPRQVELHSCGVCNKEFTSYQALGGHKSSHTKYNNNNNMDRDQSNSDISTGGAEDKNERQKLYVTVPHQCEECKKTFPTGQALGGHKRLHWKGPTGATAKPSQQSSARRPLEFDLNEIPSMEDEDEINVPSVLLQL</sequence>
<dbReference type="SUPFAM" id="SSF57667">
    <property type="entry name" value="beta-beta-alpha zinc fingers"/>
    <property type="match status" value="3"/>
</dbReference>
<evidence type="ECO:0000256" key="6">
    <source>
        <dbReference type="ARBA" id="ARBA00023163"/>
    </source>
</evidence>
<keyword evidence="1" id="KW-0479">Metal-binding</keyword>
<keyword evidence="2" id="KW-0677">Repeat</keyword>
<dbReference type="SMART" id="SM00355">
    <property type="entry name" value="ZnF_C2H2"/>
    <property type="match status" value="6"/>
</dbReference>
<dbReference type="GO" id="GO:0003700">
    <property type="term" value="F:DNA-binding transcription factor activity"/>
    <property type="evidence" value="ECO:0007669"/>
    <property type="project" value="InterPro"/>
</dbReference>
<feature type="domain" description="C2H2-type" evidence="9">
    <location>
        <begin position="254"/>
        <end position="281"/>
    </location>
</feature>
<feature type="domain" description="C2H2-type" evidence="9">
    <location>
        <begin position="22"/>
        <end position="49"/>
    </location>
</feature>
<name>A0A2P6PNL6_ROSCH</name>
<organism evidence="10 11">
    <name type="scientific">Rosa chinensis</name>
    <name type="common">China rose</name>
    <dbReference type="NCBI Taxonomy" id="74649"/>
    <lineage>
        <taxon>Eukaryota</taxon>
        <taxon>Viridiplantae</taxon>
        <taxon>Streptophyta</taxon>
        <taxon>Embryophyta</taxon>
        <taxon>Tracheophyta</taxon>
        <taxon>Spermatophyta</taxon>
        <taxon>Magnoliopsida</taxon>
        <taxon>eudicotyledons</taxon>
        <taxon>Gunneridae</taxon>
        <taxon>Pentapetalae</taxon>
        <taxon>rosids</taxon>
        <taxon>fabids</taxon>
        <taxon>Rosales</taxon>
        <taxon>Rosaceae</taxon>
        <taxon>Rosoideae</taxon>
        <taxon>Rosoideae incertae sedis</taxon>
        <taxon>Rosa</taxon>
    </lineage>
</organism>
<evidence type="ECO:0000256" key="4">
    <source>
        <dbReference type="ARBA" id="ARBA00022833"/>
    </source>
</evidence>
<dbReference type="PANTHER" id="PTHR45988">
    <property type="entry name" value="C2H2 TYPE ZINC FINGER TRANSCRIPTION FACTOR FAMILY-RELATED"/>
    <property type="match status" value="1"/>
</dbReference>
<dbReference type="InterPro" id="IPR036236">
    <property type="entry name" value="Znf_C2H2_sf"/>
</dbReference>
<dbReference type="PROSITE" id="PS50157">
    <property type="entry name" value="ZINC_FINGER_C2H2_2"/>
    <property type="match status" value="6"/>
</dbReference>
<dbReference type="GO" id="GO:0000976">
    <property type="term" value="F:transcription cis-regulatory region binding"/>
    <property type="evidence" value="ECO:0007669"/>
    <property type="project" value="TreeGrafter"/>
</dbReference>
<evidence type="ECO:0000259" key="9">
    <source>
        <dbReference type="PROSITE" id="PS50157"/>
    </source>
</evidence>
<feature type="domain" description="C2H2-type" evidence="9">
    <location>
        <begin position="424"/>
        <end position="446"/>
    </location>
</feature>
<evidence type="ECO:0000256" key="5">
    <source>
        <dbReference type="ARBA" id="ARBA00023015"/>
    </source>
</evidence>
<keyword evidence="3 7" id="KW-0863">Zinc-finger</keyword>
<feature type="domain" description="C2H2-type" evidence="9">
    <location>
        <begin position="310"/>
        <end position="337"/>
    </location>
</feature>
<dbReference type="GO" id="GO:0008270">
    <property type="term" value="F:zinc ion binding"/>
    <property type="evidence" value="ECO:0007669"/>
    <property type="project" value="UniProtKB-KW"/>
</dbReference>
<evidence type="ECO:0000256" key="2">
    <source>
        <dbReference type="ARBA" id="ARBA00022737"/>
    </source>
</evidence>
<reference evidence="10 11" key="1">
    <citation type="journal article" date="2018" name="Nat. Genet.">
        <title>The Rosa genome provides new insights in the design of modern roses.</title>
        <authorList>
            <person name="Bendahmane M."/>
        </authorList>
    </citation>
    <scope>NUCLEOTIDE SEQUENCE [LARGE SCALE GENOMIC DNA]</scope>
    <source>
        <strain evidence="11">cv. Old Blush</strain>
    </source>
</reference>
<feature type="compositionally biased region" description="Polar residues" evidence="8">
    <location>
        <begin position="96"/>
        <end position="106"/>
    </location>
</feature>
<dbReference type="Gramene" id="PRQ23533">
    <property type="protein sequence ID" value="PRQ23533"/>
    <property type="gene ID" value="RchiOBHm_Chr6g0262421"/>
</dbReference>
<feature type="domain" description="C2H2-type" evidence="9">
    <location>
        <begin position="364"/>
        <end position="391"/>
    </location>
</feature>
<dbReference type="InterPro" id="IPR044653">
    <property type="entry name" value="AZF1/2/3-like"/>
</dbReference>
<comment type="caution">
    <text evidence="10">The sequence shown here is derived from an EMBL/GenBank/DDBJ whole genome shotgun (WGS) entry which is preliminary data.</text>
</comment>
<dbReference type="STRING" id="74649.A0A2P6PNL6"/>
<feature type="region of interest" description="Disordered" evidence="8">
    <location>
        <begin position="89"/>
        <end position="111"/>
    </location>
</feature>
<dbReference type="PROSITE" id="PS00028">
    <property type="entry name" value="ZINC_FINGER_C2H2_1"/>
    <property type="match status" value="6"/>
</dbReference>
<protein>
    <submittedName>
        <fullName evidence="10">Putative transcription factor C2H2 family</fullName>
    </submittedName>
</protein>
<dbReference type="PANTHER" id="PTHR45988:SF18">
    <property type="entry name" value="C2H2-TYPE ZINC FINGER FAMILY PROTEIN"/>
    <property type="match status" value="1"/>
</dbReference>
<keyword evidence="5" id="KW-0805">Transcription regulation</keyword>
<dbReference type="InterPro" id="IPR013087">
    <property type="entry name" value="Znf_C2H2_type"/>
</dbReference>
<proteinExistence type="predicted"/>
<dbReference type="Pfam" id="PF13912">
    <property type="entry name" value="zf-C2H2_6"/>
    <property type="match status" value="5"/>
</dbReference>
<feature type="domain" description="C2H2-type" evidence="9">
    <location>
        <begin position="63"/>
        <end position="90"/>
    </location>
</feature>
<evidence type="ECO:0000256" key="3">
    <source>
        <dbReference type="ARBA" id="ARBA00022771"/>
    </source>
</evidence>
<keyword evidence="4" id="KW-0862">Zinc</keyword>
<feature type="region of interest" description="Disordered" evidence="8">
    <location>
        <begin position="439"/>
        <end position="467"/>
    </location>
</feature>
<keyword evidence="6" id="KW-0804">Transcription</keyword>
<evidence type="ECO:0000313" key="11">
    <source>
        <dbReference type="Proteomes" id="UP000238479"/>
    </source>
</evidence>
<evidence type="ECO:0000256" key="7">
    <source>
        <dbReference type="PROSITE-ProRule" id="PRU00042"/>
    </source>
</evidence>
<evidence type="ECO:0000256" key="1">
    <source>
        <dbReference type="ARBA" id="ARBA00022723"/>
    </source>
</evidence>
<accession>A0A2P6PNL6</accession>
<dbReference type="AlphaFoldDB" id="A0A2P6PNL6"/>
<keyword evidence="11" id="KW-1185">Reference proteome</keyword>
<dbReference type="Gene3D" id="3.30.160.60">
    <property type="entry name" value="Classic Zinc Finger"/>
    <property type="match status" value="3"/>
</dbReference>